<evidence type="ECO:0000256" key="2">
    <source>
        <dbReference type="SAM" id="Phobius"/>
    </source>
</evidence>
<reference evidence="3 4" key="1">
    <citation type="submission" date="2023-01" db="EMBL/GenBank/DDBJ databases">
        <title>Analysis of 21 Apiospora genomes using comparative genomics revels a genus with tremendous synthesis potential of carbohydrate active enzymes and secondary metabolites.</title>
        <authorList>
            <person name="Sorensen T."/>
        </authorList>
    </citation>
    <scope>NUCLEOTIDE SEQUENCE [LARGE SCALE GENOMIC DNA]</scope>
    <source>
        <strain evidence="3 4">CBS 24483</strain>
    </source>
</reference>
<comment type="caution">
    <text evidence="3">The sequence shown here is derived from an EMBL/GenBank/DDBJ whole genome shotgun (WGS) entry which is preliminary data.</text>
</comment>
<feature type="compositionally biased region" description="Polar residues" evidence="1">
    <location>
        <begin position="1"/>
        <end position="12"/>
    </location>
</feature>
<gene>
    <name evidence="3" type="ORF">PG986_010096</name>
</gene>
<dbReference type="Proteomes" id="UP001391051">
    <property type="component" value="Unassembled WGS sequence"/>
</dbReference>
<dbReference type="RefSeq" id="XP_066698716.1">
    <property type="nucleotide sequence ID" value="XM_066846318.1"/>
</dbReference>
<feature type="region of interest" description="Disordered" evidence="1">
    <location>
        <begin position="319"/>
        <end position="338"/>
    </location>
</feature>
<name>A0ABR1Q9U8_9PEZI</name>
<evidence type="ECO:0000313" key="4">
    <source>
        <dbReference type="Proteomes" id="UP001391051"/>
    </source>
</evidence>
<feature type="transmembrane region" description="Helical" evidence="2">
    <location>
        <begin position="162"/>
        <end position="181"/>
    </location>
</feature>
<sequence>MEQTHASSPVQGQQHHAAAAPTQPAAAMSPPRQHHASYQPQQAQPFQQPAPYYAYGASPRVVPFDKNWYWAKIALTVASIVFAIILLGVSLGLALGPMSTIYSYGYEFVVIPLVIVCVVWDLAELLTVCICLARRRRSPHSQPEGQQQQQQHRQGIHPGAHVGVDLVLWLAGIVTLLFSISDYLESTYYDPYDCNTYYYHSSSFYEEYCNDDYLNNLKSFYIPAKRAVLAFICLLTITHFVIFVRACVETNQRNRMRGPVIMVPTQHLSMYLAPQQPGMMPMMPAQTYMAPGHQGASAVNEKSAAAHPHAHVTQSNAAPAEGFYAPSPSTAGHAGQAV</sequence>
<keyword evidence="4" id="KW-1185">Reference proteome</keyword>
<feature type="transmembrane region" description="Helical" evidence="2">
    <location>
        <begin position="73"/>
        <end position="96"/>
    </location>
</feature>
<feature type="transmembrane region" description="Helical" evidence="2">
    <location>
        <begin position="108"/>
        <end position="133"/>
    </location>
</feature>
<feature type="region of interest" description="Disordered" evidence="1">
    <location>
        <begin position="1"/>
        <end position="40"/>
    </location>
</feature>
<keyword evidence="2" id="KW-0812">Transmembrane</keyword>
<keyword evidence="2" id="KW-1133">Transmembrane helix</keyword>
<protein>
    <submittedName>
        <fullName evidence="3">Uncharacterized protein</fullName>
    </submittedName>
</protein>
<feature type="transmembrane region" description="Helical" evidence="2">
    <location>
        <begin position="227"/>
        <end position="248"/>
    </location>
</feature>
<evidence type="ECO:0000256" key="1">
    <source>
        <dbReference type="SAM" id="MobiDB-lite"/>
    </source>
</evidence>
<dbReference type="EMBL" id="JAQQWE010000006">
    <property type="protein sequence ID" value="KAK7949210.1"/>
    <property type="molecule type" value="Genomic_DNA"/>
</dbReference>
<accession>A0ABR1Q9U8</accession>
<feature type="compositionally biased region" description="Low complexity" evidence="1">
    <location>
        <begin position="13"/>
        <end position="27"/>
    </location>
</feature>
<organism evidence="3 4">
    <name type="scientific">Apiospora aurea</name>
    <dbReference type="NCBI Taxonomy" id="335848"/>
    <lineage>
        <taxon>Eukaryota</taxon>
        <taxon>Fungi</taxon>
        <taxon>Dikarya</taxon>
        <taxon>Ascomycota</taxon>
        <taxon>Pezizomycotina</taxon>
        <taxon>Sordariomycetes</taxon>
        <taxon>Xylariomycetidae</taxon>
        <taxon>Amphisphaeriales</taxon>
        <taxon>Apiosporaceae</taxon>
        <taxon>Apiospora</taxon>
    </lineage>
</organism>
<proteinExistence type="predicted"/>
<evidence type="ECO:0000313" key="3">
    <source>
        <dbReference type="EMBL" id="KAK7949210.1"/>
    </source>
</evidence>
<dbReference type="GeneID" id="92079380"/>
<keyword evidence="2" id="KW-0472">Membrane</keyword>